<proteinExistence type="inferred from homology"/>
<organism evidence="2">
    <name type="scientific">viral metagenome</name>
    <dbReference type="NCBI Taxonomy" id="1070528"/>
    <lineage>
        <taxon>unclassified sequences</taxon>
        <taxon>metagenomes</taxon>
        <taxon>organismal metagenomes</taxon>
    </lineage>
</organism>
<dbReference type="PANTHER" id="PTHR23409">
    <property type="entry name" value="RIBONUCLEOSIDE-DIPHOSPHATE REDUCTASE SMALL CHAIN"/>
    <property type="match status" value="1"/>
</dbReference>
<accession>A0A6C0AD19</accession>
<evidence type="ECO:0000313" key="2">
    <source>
        <dbReference type="EMBL" id="QHS77619.1"/>
    </source>
</evidence>
<dbReference type="PANTHER" id="PTHR23409:SF18">
    <property type="entry name" value="RIBONUCLEOSIDE-DIPHOSPHATE REDUCTASE SUBUNIT M2"/>
    <property type="match status" value="1"/>
</dbReference>
<sequence>MNDDFIEPMLRKSLDRLSLFPINHQDIWDFYKKMTAVYWTVEEVLDNLQEDKKHWETLKDNEKKVLKEVLGFFAAADAIVNENLSTNFNDEIQWPEARAFYSFQQSSETVHNETYNLLIDTYIKDVSEKNELFNSIQNNPFIKKKADWAFSWMNRDKSFPERLVAFACLEGIFFSSSFAVIFWFKNRGILPGLCFSNELISRDEGLHCDFACLIYKKLERKLSQEVIQKIIQSSVELEIEFIKNAIPSELIGLNSNLMSEYIKFCGDRLLVALGYEKIYKCNNPLDFMENISLEGKANFFERGVSNYSKNGVGVDPKDQIISFDEDF</sequence>
<reference evidence="2" key="1">
    <citation type="journal article" date="2020" name="Nature">
        <title>Giant virus diversity and host interactions through global metagenomics.</title>
        <authorList>
            <person name="Schulz F."/>
            <person name="Roux S."/>
            <person name="Paez-Espino D."/>
            <person name="Jungbluth S."/>
            <person name="Walsh D.A."/>
            <person name="Denef V.J."/>
            <person name="McMahon K.D."/>
            <person name="Konstantinidis K.T."/>
            <person name="Eloe-Fadrosh E.A."/>
            <person name="Kyrpides N.C."/>
            <person name="Woyke T."/>
        </authorList>
    </citation>
    <scope>NUCLEOTIDE SEQUENCE</scope>
    <source>
        <strain evidence="2">GVMAG-S-1021933-23</strain>
    </source>
</reference>
<dbReference type="InterPro" id="IPR009078">
    <property type="entry name" value="Ferritin-like_SF"/>
</dbReference>
<dbReference type="InterPro" id="IPR012348">
    <property type="entry name" value="RNR-like"/>
</dbReference>
<name>A0A6C0AD19_9ZZZZ</name>
<dbReference type="SUPFAM" id="SSF47240">
    <property type="entry name" value="Ferritin-like"/>
    <property type="match status" value="1"/>
</dbReference>
<dbReference type="GO" id="GO:0009263">
    <property type="term" value="P:deoxyribonucleotide biosynthetic process"/>
    <property type="evidence" value="ECO:0007669"/>
    <property type="project" value="InterPro"/>
</dbReference>
<protein>
    <submittedName>
        <fullName evidence="2">Uncharacterized protein</fullName>
    </submittedName>
</protein>
<comment type="similarity">
    <text evidence="1">Belongs to the ribonucleoside diphosphate reductase small chain family.</text>
</comment>
<dbReference type="InterPro" id="IPR033909">
    <property type="entry name" value="RNR_small"/>
</dbReference>
<dbReference type="EMBL" id="MN740593">
    <property type="protein sequence ID" value="QHS77619.1"/>
    <property type="molecule type" value="Genomic_DNA"/>
</dbReference>
<dbReference type="InterPro" id="IPR000358">
    <property type="entry name" value="RNR_small_fam"/>
</dbReference>
<dbReference type="GO" id="GO:0016491">
    <property type="term" value="F:oxidoreductase activity"/>
    <property type="evidence" value="ECO:0007669"/>
    <property type="project" value="InterPro"/>
</dbReference>
<dbReference type="CDD" id="cd01049">
    <property type="entry name" value="RNRR2"/>
    <property type="match status" value="1"/>
</dbReference>
<dbReference type="AlphaFoldDB" id="A0A6C0AD19"/>
<dbReference type="Pfam" id="PF00268">
    <property type="entry name" value="Ribonuc_red_sm"/>
    <property type="match status" value="1"/>
</dbReference>
<evidence type="ECO:0000256" key="1">
    <source>
        <dbReference type="ARBA" id="ARBA00009303"/>
    </source>
</evidence>
<dbReference type="Gene3D" id="1.10.620.20">
    <property type="entry name" value="Ribonucleotide Reductase, subunit A"/>
    <property type="match status" value="1"/>
</dbReference>